<comment type="caution">
    <text evidence="2">The sequence shown here is derived from an EMBL/GenBank/DDBJ whole genome shotgun (WGS) entry which is preliminary data.</text>
</comment>
<dbReference type="AlphaFoldDB" id="A0A9N8F477"/>
<evidence type="ECO:0000256" key="1">
    <source>
        <dbReference type="SAM" id="MobiDB-lite"/>
    </source>
</evidence>
<organism evidence="2 3">
    <name type="scientific">Seminavis robusta</name>
    <dbReference type="NCBI Taxonomy" id="568900"/>
    <lineage>
        <taxon>Eukaryota</taxon>
        <taxon>Sar</taxon>
        <taxon>Stramenopiles</taxon>
        <taxon>Ochrophyta</taxon>
        <taxon>Bacillariophyta</taxon>
        <taxon>Bacillariophyceae</taxon>
        <taxon>Bacillariophycidae</taxon>
        <taxon>Naviculales</taxon>
        <taxon>Naviculaceae</taxon>
        <taxon>Seminavis</taxon>
    </lineage>
</organism>
<dbReference type="EMBL" id="CAICTM010002887">
    <property type="protein sequence ID" value="CAB9530459.1"/>
    <property type="molecule type" value="Genomic_DNA"/>
</dbReference>
<reference evidence="2" key="1">
    <citation type="submission" date="2020-06" db="EMBL/GenBank/DDBJ databases">
        <authorList>
            <consortium name="Plant Systems Biology data submission"/>
        </authorList>
    </citation>
    <scope>NUCLEOTIDE SEQUENCE</scope>
    <source>
        <strain evidence="2">D6</strain>
    </source>
</reference>
<keyword evidence="3" id="KW-1185">Reference proteome</keyword>
<evidence type="ECO:0000313" key="2">
    <source>
        <dbReference type="EMBL" id="CAB9530459.1"/>
    </source>
</evidence>
<protein>
    <submittedName>
        <fullName evidence="2">Uncharacterized protein</fullName>
    </submittedName>
</protein>
<feature type="region of interest" description="Disordered" evidence="1">
    <location>
        <begin position="1"/>
        <end position="34"/>
    </location>
</feature>
<sequence>MRGREKTQQVSGSVHEQQVENGSDNPWWETEGGGTCTGTVPYGQTMEEYAAPLRLAGDIVSKTWLLCHQRGERTSAADSARLPSQACEINQRGDYTVSTPFHPLMPPRASYSVRLLLNGRRSFMPLGCSASEADLSHQEYPGLDLGAKIKTSSSNDSIRTIQPTPSCSCAFFYNCFTRPFNA</sequence>
<proteinExistence type="predicted"/>
<feature type="compositionally biased region" description="Polar residues" evidence="1">
    <location>
        <begin position="8"/>
        <end position="24"/>
    </location>
</feature>
<dbReference type="Proteomes" id="UP001153069">
    <property type="component" value="Unassembled WGS sequence"/>
</dbReference>
<name>A0A9N8F477_9STRA</name>
<gene>
    <name evidence="2" type="ORF">SEMRO_2889_G339491.1</name>
</gene>
<accession>A0A9N8F477</accession>
<evidence type="ECO:0000313" key="3">
    <source>
        <dbReference type="Proteomes" id="UP001153069"/>
    </source>
</evidence>